<dbReference type="AlphaFoldDB" id="A0A942Z4C9"/>
<evidence type="ECO:0000256" key="1">
    <source>
        <dbReference type="SAM" id="Coils"/>
    </source>
</evidence>
<dbReference type="RefSeq" id="WP_213096664.1">
    <property type="nucleotide sequence ID" value="NZ_JAGYPN010000001.1"/>
</dbReference>
<reference evidence="4 5" key="1">
    <citation type="submission" date="2021-05" db="EMBL/GenBank/DDBJ databases">
        <title>Novel Bacillus species.</title>
        <authorList>
            <person name="Liu G."/>
        </authorList>
    </citation>
    <scope>NUCLEOTIDE SEQUENCE [LARGE SCALE GENOMIC DNA]</scope>
    <source>
        <strain evidence="4 5">FJAT-49682</strain>
    </source>
</reference>
<feature type="region of interest" description="Disordered" evidence="2">
    <location>
        <begin position="116"/>
        <end position="141"/>
    </location>
</feature>
<comment type="caution">
    <text evidence="4">The sequence shown here is derived from an EMBL/GenBank/DDBJ whole genome shotgun (WGS) entry which is preliminary data.</text>
</comment>
<keyword evidence="3" id="KW-0472">Membrane</keyword>
<name>A0A942Z4C9_9BACI</name>
<sequence>MTGTLIFLLFMFNILLTLAVVLLYLRQNRFVEIEKKQRKMQAESEELLTGFLMEIKEENEQFISKVSKMKEEEDLFQQELNTAQQSIKDVKHESHISAEAYARLLAARVYQTDEVDSSSDLQQSMNDPADAEEEALDEKSFSEQVNYLTKQGLSEEEIAKVLKKGKKEVELLLKFRGEGN</sequence>
<evidence type="ECO:0000313" key="5">
    <source>
        <dbReference type="Proteomes" id="UP000676456"/>
    </source>
</evidence>
<feature type="transmembrane region" description="Helical" evidence="3">
    <location>
        <begin position="6"/>
        <end position="25"/>
    </location>
</feature>
<feature type="coiled-coil region" evidence="1">
    <location>
        <begin position="52"/>
        <end position="86"/>
    </location>
</feature>
<keyword evidence="1" id="KW-0175">Coiled coil</keyword>
<keyword evidence="3" id="KW-0812">Transmembrane</keyword>
<protein>
    <recommendedName>
        <fullName evidence="6">Swarming motility protein SwrB</fullName>
    </recommendedName>
</protein>
<evidence type="ECO:0008006" key="6">
    <source>
        <dbReference type="Google" id="ProtNLM"/>
    </source>
</evidence>
<gene>
    <name evidence="4" type="ORF">KHA91_02640</name>
</gene>
<dbReference type="EMBL" id="JAGYPN010000001">
    <property type="protein sequence ID" value="MBS4221656.1"/>
    <property type="molecule type" value="Genomic_DNA"/>
</dbReference>
<keyword evidence="3" id="KW-1133">Transmembrane helix</keyword>
<proteinExistence type="predicted"/>
<organism evidence="4 5">
    <name type="scientific">Lederbergia citrea</name>
    <dbReference type="NCBI Taxonomy" id="2833581"/>
    <lineage>
        <taxon>Bacteria</taxon>
        <taxon>Bacillati</taxon>
        <taxon>Bacillota</taxon>
        <taxon>Bacilli</taxon>
        <taxon>Bacillales</taxon>
        <taxon>Bacillaceae</taxon>
        <taxon>Lederbergia</taxon>
    </lineage>
</organism>
<accession>A0A942Z4C9</accession>
<dbReference type="Proteomes" id="UP000676456">
    <property type="component" value="Unassembled WGS sequence"/>
</dbReference>
<evidence type="ECO:0000256" key="2">
    <source>
        <dbReference type="SAM" id="MobiDB-lite"/>
    </source>
</evidence>
<evidence type="ECO:0000313" key="4">
    <source>
        <dbReference type="EMBL" id="MBS4221656.1"/>
    </source>
</evidence>
<keyword evidence="5" id="KW-1185">Reference proteome</keyword>
<evidence type="ECO:0000256" key="3">
    <source>
        <dbReference type="SAM" id="Phobius"/>
    </source>
</evidence>